<dbReference type="EMBL" id="JAHWGI010000325">
    <property type="protein sequence ID" value="KAK3913511.1"/>
    <property type="molecule type" value="Genomic_DNA"/>
</dbReference>
<feature type="compositionally biased region" description="Low complexity" evidence="16">
    <location>
        <begin position="496"/>
        <end position="506"/>
    </location>
</feature>
<comment type="catalytic activity">
    <reaction evidence="1">
        <text>S-ubiquitinyl-[E2 ubiquitin-conjugating enzyme]-L-cysteine + [acceptor protein]-L-lysine = [E2 ubiquitin-conjugating enzyme]-L-cysteine + N(6)-ubiquitinyl-[acceptor protein]-L-lysine.</text>
        <dbReference type="EC" id="2.3.2.27"/>
    </reaction>
</comment>
<dbReference type="InterPro" id="IPR058745">
    <property type="entry name" value="PWI_Topors"/>
</dbReference>
<keyword evidence="3" id="KW-0808">Transferase</keyword>
<keyword evidence="7" id="KW-0862">Zinc</keyword>
<evidence type="ECO:0000259" key="17">
    <source>
        <dbReference type="PROSITE" id="PS50089"/>
    </source>
</evidence>
<dbReference type="PROSITE" id="PS00518">
    <property type="entry name" value="ZF_RING_1"/>
    <property type="match status" value="1"/>
</dbReference>
<reference evidence="18" key="1">
    <citation type="submission" date="2021-07" db="EMBL/GenBank/DDBJ databases">
        <authorList>
            <person name="Catto M.A."/>
            <person name="Jacobson A."/>
            <person name="Kennedy G."/>
            <person name="Labadie P."/>
            <person name="Hunt B.G."/>
            <person name="Srinivasan R."/>
        </authorList>
    </citation>
    <scope>NUCLEOTIDE SEQUENCE</scope>
    <source>
        <strain evidence="18">PL_HMW_Pooled</strain>
        <tissue evidence="18">Head</tissue>
    </source>
</reference>
<evidence type="ECO:0000256" key="3">
    <source>
        <dbReference type="ARBA" id="ARBA00022679"/>
    </source>
</evidence>
<dbReference type="Pfam" id="PF26084">
    <property type="entry name" value="PWI_Topors"/>
    <property type="match status" value="1"/>
</dbReference>
<name>A0AAE1H222_9NEOP</name>
<feature type="compositionally biased region" description="Low complexity" evidence="16">
    <location>
        <begin position="568"/>
        <end position="580"/>
    </location>
</feature>
<organism evidence="18 19">
    <name type="scientific">Frankliniella fusca</name>
    <dbReference type="NCBI Taxonomy" id="407009"/>
    <lineage>
        <taxon>Eukaryota</taxon>
        <taxon>Metazoa</taxon>
        <taxon>Ecdysozoa</taxon>
        <taxon>Arthropoda</taxon>
        <taxon>Hexapoda</taxon>
        <taxon>Insecta</taxon>
        <taxon>Pterygota</taxon>
        <taxon>Neoptera</taxon>
        <taxon>Paraneoptera</taxon>
        <taxon>Thysanoptera</taxon>
        <taxon>Terebrantia</taxon>
        <taxon>Thripoidea</taxon>
        <taxon>Thripidae</taxon>
        <taxon>Frankliniella</taxon>
    </lineage>
</organism>
<evidence type="ECO:0000256" key="14">
    <source>
        <dbReference type="ARBA" id="ARBA00079184"/>
    </source>
</evidence>
<dbReference type="InterPro" id="IPR013083">
    <property type="entry name" value="Znf_RING/FYVE/PHD"/>
</dbReference>
<comment type="caution">
    <text evidence="18">The sequence shown here is derived from an EMBL/GenBank/DDBJ whole genome shotgun (WGS) entry which is preliminary data.</text>
</comment>
<evidence type="ECO:0000256" key="10">
    <source>
        <dbReference type="ARBA" id="ARBA00071236"/>
    </source>
</evidence>
<feature type="region of interest" description="Disordered" evidence="16">
    <location>
        <begin position="423"/>
        <end position="448"/>
    </location>
</feature>
<accession>A0AAE1H222</accession>
<dbReference type="Gene3D" id="3.30.40.10">
    <property type="entry name" value="Zinc/RING finger domain, C3HC4 (zinc finger)"/>
    <property type="match status" value="1"/>
</dbReference>
<sequence length="771" mass="86975">MMEEPTCPATPPLSKCPDTPPRAGSSKSSPSKWNTSSDSKEKSSSPNRPSSPENCAICLGPLANKSFTNSCCHQFCFVCLLEWSKVKAECPLCKVAFDSIIHNVRSQDDYDQYHVVRQPPQRAPADSSVVLYARTQHQYRAFSEWMALRGINARNQSFNFHTVDGVNAFFLHDAIPHGPPTRAAPRGNPNGTSAFRRSIYERDLWARIQPDITGRYRECSPDFYAQNPAQVHRLMPFINRELNVLLDNGSRTMYVMDKILELLPQFHIQSSEFRSRVARLIGNRHAPHFCHELRAFAVSVYDLIGYDRNVQYHENGGAGYSIEIEDDPSDSHVDSDDDDVRIIEPSNERTSTTRNPSASVSASASASVGASTSSSSSSGISLLSSHGNSSVVTVPSDSDSDIAEDVQIVGYVKPRHERTPELITLSSPEHPQSSASRAFSPPHSPNDLICINLGNTSTADVRWQENETSSDEEPLTIIPQHQNRSRKNVNFLEPISSSESFQSSNSDSEKKKKHRHSKRGNKSSKKRHLKTKHHKIRNQYESGGEDDSQPSTSKGHFKQSRRKDCYSVRRLSSKLASSSRNIYTDSDTDSDIPPRTFIRSAIVPKKNNNHLSSDPEDEEKPSALSNNPKLRNVINMTRVLADDSQDKWKVNERSSSPENQRTHSSRNHEKYVSNNLSPNQRQHSPSRRERYDTEVSRRKRKKHSRRSKSSSSSQSRKHERKSRDRSRSSESYSKRPKKKRSLSNSDSDELNFKSPLKRSTAPLHYSEDSDL</sequence>
<dbReference type="PANTHER" id="PTHR46077:SF1">
    <property type="entry name" value="TOP1 BINDING ARGININE_SERINE RICH PROTEIN, E3 UBIQUITIN LIGASE"/>
    <property type="match status" value="1"/>
</dbReference>
<feature type="region of interest" description="Disordered" evidence="16">
    <location>
        <begin position="463"/>
        <end position="771"/>
    </location>
</feature>
<gene>
    <name evidence="18" type="ORF">KUF71_022968</name>
</gene>
<proteinExistence type="predicted"/>
<keyword evidence="9" id="KW-0804">Transcription</keyword>
<protein>
    <recommendedName>
        <fullName evidence="10">E3 ubiquitin-protein ligase Topors</fullName>
        <ecNumber evidence="2">2.3.2.27</ecNumber>
    </recommendedName>
    <alternativeName>
        <fullName evidence="11">RING-type E3 ubiquitin transferase Topors</fullName>
    </alternativeName>
    <alternativeName>
        <fullName evidence="13">SUMO1-protein E3 ligase Topors</fullName>
    </alternativeName>
    <alternativeName>
        <fullName evidence="12">Topoisomerase I-binding RING finger protein</fullName>
    </alternativeName>
    <alternativeName>
        <fullName evidence="14">Topoisomerase I-binding arginine/serine-rich protein</fullName>
    </alternativeName>
</protein>
<dbReference type="EC" id="2.3.2.27" evidence="2"/>
<keyword evidence="5 15" id="KW-0863">Zinc-finger</keyword>
<feature type="region of interest" description="Disordered" evidence="16">
    <location>
        <begin position="319"/>
        <end position="398"/>
    </location>
</feature>
<feature type="compositionally biased region" description="Basic residues" evidence="16">
    <location>
        <begin position="511"/>
        <end position="537"/>
    </location>
</feature>
<feature type="compositionally biased region" description="Basic and acidic residues" evidence="16">
    <location>
        <begin position="686"/>
        <end position="696"/>
    </location>
</feature>
<dbReference type="InterPro" id="IPR058746">
    <property type="entry name" value="Znf_RING-type_Topors"/>
</dbReference>
<dbReference type="SMART" id="SM00184">
    <property type="entry name" value="RING"/>
    <property type="match status" value="1"/>
</dbReference>
<dbReference type="GO" id="GO:0061630">
    <property type="term" value="F:ubiquitin protein ligase activity"/>
    <property type="evidence" value="ECO:0007669"/>
    <property type="project" value="UniProtKB-EC"/>
</dbReference>
<dbReference type="PROSITE" id="PS50089">
    <property type="entry name" value="ZF_RING_2"/>
    <property type="match status" value="1"/>
</dbReference>
<feature type="compositionally biased region" description="Polar residues" evidence="16">
    <location>
        <begin position="424"/>
        <end position="437"/>
    </location>
</feature>
<evidence type="ECO:0000256" key="16">
    <source>
        <dbReference type="SAM" id="MobiDB-lite"/>
    </source>
</evidence>
<feature type="compositionally biased region" description="Low complexity" evidence="16">
    <location>
        <begin position="357"/>
        <end position="397"/>
    </location>
</feature>
<dbReference type="FunFam" id="3.30.40.10:FF:000136">
    <property type="entry name" value="E3 ubiquitin-protein ligase Topors"/>
    <property type="match status" value="1"/>
</dbReference>
<keyword evidence="19" id="KW-1185">Reference proteome</keyword>
<evidence type="ECO:0000256" key="13">
    <source>
        <dbReference type="ARBA" id="ARBA00079040"/>
    </source>
</evidence>
<dbReference type="InterPro" id="IPR001841">
    <property type="entry name" value="Znf_RING"/>
</dbReference>
<feature type="compositionally biased region" description="Polar residues" evidence="16">
    <location>
        <begin position="672"/>
        <end position="683"/>
    </location>
</feature>
<evidence type="ECO:0000313" key="19">
    <source>
        <dbReference type="Proteomes" id="UP001219518"/>
    </source>
</evidence>
<feature type="domain" description="RING-type" evidence="17">
    <location>
        <begin position="55"/>
        <end position="94"/>
    </location>
</feature>
<keyword evidence="6" id="KW-0833">Ubl conjugation pathway</keyword>
<feature type="compositionally biased region" description="Basic and acidic residues" evidence="16">
    <location>
        <begin position="640"/>
        <end position="652"/>
    </location>
</feature>
<dbReference type="Proteomes" id="UP001219518">
    <property type="component" value="Unassembled WGS sequence"/>
</dbReference>
<dbReference type="GO" id="GO:0008270">
    <property type="term" value="F:zinc ion binding"/>
    <property type="evidence" value="ECO:0007669"/>
    <property type="project" value="UniProtKB-KW"/>
</dbReference>
<dbReference type="GO" id="GO:0000209">
    <property type="term" value="P:protein polyubiquitination"/>
    <property type="evidence" value="ECO:0007669"/>
    <property type="project" value="TreeGrafter"/>
</dbReference>
<evidence type="ECO:0000256" key="6">
    <source>
        <dbReference type="ARBA" id="ARBA00022786"/>
    </source>
</evidence>
<evidence type="ECO:0000256" key="5">
    <source>
        <dbReference type="ARBA" id="ARBA00022771"/>
    </source>
</evidence>
<evidence type="ECO:0000256" key="9">
    <source>
        <dbReference type="ARBA" id="ARBA00023163"/>
    </source>
</evidence>
<evidence type="ECO:0000256" key="4">
    <source>
        <dbReference type="ARBA" id="ARBA00022723"/>
    </source>
</evidence>
<keyword evidence="8" id="KW-0805">Transcription regulation</keyword>
<dbReference type="Pfam" id="PF00097">
    <property type="entry name" value="zf-C3HC4"/>
    <property type="match status" value="1"/>
</dbReference>
<feature type="compositionally biased region" description="Basic residues" evidence="16">
    <location>
        <begin position="697"/>
        <end position="708"/>
    </location>
</feature>
<evidence type="ECO:0000256" key="8">
    <source>
        <dbReference type="ARBA" id="ARBA00023015"/>
    </source>
</evidence>
<evidence type="ECO:0000256" key="15">
    <source>
        <dbReference type="PROSITE-ProRule" id="PRU00175"/>
    </source>
</evidence>
<dbReference type="PANTHER" id="PTHR46077">
    <property type="entry name" value="E3 UBIQUITIN-PROTEIN LIGASE TOPORS"/>
    <property type="match status" value="1"/>
</dbReference>
<dbReference type="AlphaFoldDB" id="A0AAE1H222"/>
<evidence type="ECO:0000313" key="18">
    <source>
        <dbReference type="EMBL" id="KAK3913511.1"/>
    </source>
</evidence>
<evidence type="ECO:0000256" key="11">
    <source>
        <dbReference type="ARBA" id="ARBA00076856"/>
    </source>
</evidence>
<dbReference type="SUPFAM" id="SSF57850">
    <property type="entry name" value="RING/U-box"/>
    <property type="match status" value="1"/>
</dbReference>
<dbReference type="GO" id="GO:0006513">
    <property type="term" value="P:protein monoubiquitination"/>
    <property type="evidence" value="ECO:0007669"/>
    <property type="project" value="TreeGrafter"/>
</dbReference>
<reference evidence="18" key="2">
    <citation type="journal article" date="2023" name="BMC Genomics">
        <title>Pest status, molecular evolution, and epigenetic factors derived from the genome assembly of Frankliniella fusca, a thysanopteran phytovirus vector.</title>
        <authorList>
            <person name="Catto M.A."/>
            <person name="Labadie P.E."/>
            <person name="Jacobson A.L."/>
            <person name="Kennedy G.G."/>
            <person name="Srinivasan R."/>
            <person name="Hunt B.G."/>
        </authorList>
    </citation>
    <scope>NUCLEOTIDE SEQUENCE</scope>
    <source>
        <strain evidence="18">PL_HMW_Pooled</strain>
    </source>
</reference>
<feature type="compositionally biased region" description="Low complexity" evidence="16">
    <location>
        <begin position="25"/>
        <end position="37"/>
    </location>
</feature>
<evidence type="ECO:0000256" key="7">
    <source>
        <dbReference type="ARBA" id="ARBA00022833"/>
    </source>
</evidence>
<dbReference type="CDD" id="cd16574">
    <property type="entry name" value="RING-HC_Topors"/>
    <property type="match status" value="1"/>
</dbReference>
<dbReference type="InterPro" id="IPR017907">
    <property type="entry name" value="Znf_RING_CS"/>
</dbReference>
<feature type="region of interest" description="Disordered" evidence="16">
    <location>
        <begin position="1"/>
        <end position="52"/>
    </location>
</feature>
<evidence type="ECO:0000256" key="2">
    <source>
        <dbReference type="ARBA" id="ARBA00012483"/>
    </source>
</evidence>
<evidence type="ECO:0000256" key="1">
    <source>
        <dbReference type="ARBA" id="ARBA00000900"/>
    </source>
</evidence>
<dbReference type="InterPro" id="IPR018957">
    <property type="entry name" value="Znf_C3HC4_RING-type"/>
</dbReference>
<evidence type="ECO:0000256" key="12">
    <source>
        <dbReference type="ARBA" id="ARBA00076940"/>
    </source>
</evidence>
<keyword evidence="4" id="KW-0479">Metal-binding</keyword>